<accession>A0A6J4KCA0</accession>
<sequence>MTAPRPGRSTSPVDGLVIATWTWDDVPGSPRGVVQLVHGLAEHGPRYGRLAAALNAAGFVVAAADTRGHGGSVSAEVPLGSFGAAGVEGFVGDIAAEGERLAAEHPDLPLFLLGHSLGSMAAQSVLLDHADRYAGMVLSGSTTLDGLLAVIQGLPADQPGLAAFNAGFEPRTGFEWLSRDTAEVDAYVADPLCGFPTEDAILAGVLGTAVRTADPAQLARIRPDLPVLVVSGDRDPVGGAGGRHVTRLAERYTEAGLTDVTLRLHPGARHEVFNETNRDEVTTEVVDWLEAHLPH</sequence>
<dbReference type="GO" id="GO:0004622">
    <property type="term" value="F:phosphatidylcholine lysophospholipase activity"/>
    <property type="evidence" value="ECO:0007669"/>
    <property type="project" value="UniProtKB-EC"/>
</dbReference>
<dbReference type="InterPro" id="IPR051044">
    <property type="entry name" value="MAG_DAG_Lipase"/>
</dbReference>
<dbReference type="InterPro" id="IPR022742">
    <property type="entry name" value="Hydrolase_4"/>
</dbReference>
<dbReference type="Gene3D" id="3.40.50.1820">
    <property type="entry name" value="alpha/beta hydrolase"/>
    <property type="match status" value="1"/>
</dbReference>
<protein>
    <submittedName>
        <fullName evidence="2">Lysophospholipase Monoglyceride lipase</fullName>
        <ecNumber evidence="2">3.1.1.23</ecNumber>
        <ecNumber evidence="2">3.1.1.5</ecNumber>
    </submittedName>
</protein>
<dbReference type="AlphaFoldDB" id="A0A6J4KCA0"/>
<name>A0A6J4KCA0_9ACTN</name>
<dbReference type="GO" id="GO:0047372">
    <property type="term" value="F:monoacylglycerol lipase activity"/>
    <property type="evidence" value="ECO:0007669"/>
    <property type="project" value="UniProtKB-EC"/>
</dbReference>
<organism evidence="2">
    <name type="scientific">uncultured Friedmanniella sp</name>
    <dbReference type="NCBI Taxonomy" id="335381"/>
    <lineage>
        <taxon>Bacteria</taxon>
        <taxon>Bacillati</taxon>
        <taxon>Actinomycetota</taxon>
        <taxon>Actinomycetes</taxon>
        <taxon>Propionibacteriales</taxon>
        <taxon>Nocardioidaceae</taxon>
        <taxon>Friedmanniella</taxon>
        <taxon>environmental samples</taxon>
    </lineage>
</organism>
<dbReference type="PANTHER" id="PTHR11614">
    <property type="entry name" value="PHOSPHOLIPASE-RELATED"/>
    <property type="match status" value="1"/>
</dbReference>
<evidence type="ECO:0000313" key="2">
    <source>
        <dbReference type="EMBL" id="CAA9300963.1"/>
    </source>
</evidence>
<dbReference type="EMBL" id="CADCTS010000188">
    <property type="protein sequence ID" value="CAA9300963.1"/>
    <property type="molecule type" value="Genomic_DNA"/>
</dbReference>
<gene>
    <name evidence="2" type="ORF">AVDCRST_MAG48-1316</name>
</gene>
<dbReference type="Pfam" id="PF12146">
    <property type="entry name" value="Hydrolase_4"/>
    <property type="match status" value="1"/>
</dbReference>
<feature type="domain" description="Serine aminopeptidase S33" evidence="1">
    <location>
        <begin position="29"/>
        <end position="277"/>
    </location>
</feature>
<reference evidence="2" key="1">
    <citation type="submission" date="2020-02" db="EMBL/GenBank/DDBJ databases">
        <authorList>
            <person name="Meier V. D."/>
        </authorList>
    </citation>
    <scope>NUCLEOTIDE SEQUENCE</scope>
    <source>
        <strain evidence="2">AVDCRST_MAG48</strain>
    </source>
</reference>
<dbReference type="EC" id="3.1.1.5" evidence="2"/>
<dbReference type="EC" id="3.1.1.23" evidence="2"/>
<proteinExistence type="predicted"/>
<dbReference type="InterPro" id="IPR029058">
    <property type="entry name" value="AB_hydrolase_fold"/>
</dbReference>
<dbReference type="SUPFAM" id="SSF53474">
    <property type="entry name" value="alpha/beta-Hydrolases"/>
    <property type="match status" value="1"/>
</dbReference>
<keyword evidence="2" id="KW-0378">Hydrolase</keyword>
<evidence type="ECO:0000259" key="1">
    <source>
        <dbReference type="Pfam" id="PF12146"/>
    </source>
</evidence>